<dbReference type="Pfam" id="PF14496">
    <property type="entry name" value="NEL"/>
    <property type="match status" value="1"/>
</dbReference>
<keyword evidence="4" id="KW-1185">Reference proteome</keyword>
<name>A0A2R5G8Y4_9STRA</name>
<dbReference type="GO" id="GO:0004842">
    <property type="term" value="F:ubiquitin-protein transferase activity"/>
    <property type="evidence" value="ECO:0007669"/>
    <property type="project" value="InterPro"/>
</dbReference>
<organism evidence="3 4">
    <name type="scientific">Hondaea fermentalgiana</name>
    <dbReference type="NCBI Taxonomy" id="2315210"/>
    <lineage>
        <taxon>Eukaryota</taxon>
        <taxon>Sar</taxon>
        <taxon>Stramenopiles</taxon>
        <taxon>Bigyra</taxon>
        <taxon>Labyrinthulomycetes</taxon>
        <taxon>Thraustochytrida</taxon>
        <taxon>Thraustochytriidae</taxon>
        <taxon>Hondaea</taxon>
    </lineage>
</organism>
<reference evidence="3 4" key="1">
    <citation type="submission" date="2017-12" db="EMBL/GenBank/DDBJ databases">
        <title>Sequencing, de novo assembly and annotation of complete genome of a new Thraustochytrid species, strain FCC1311.</title>
        <authorList>
            <person name="Sedici K."/>
            <person name="Godart F."/>
            <person name="Aiese Cigliano R."/>
            <person name="Sanseverino W."/>
            <person name="Barakat M."/>
            <person name="Ortet P."/>
            <person name="Marechal E."/>
            <person name="Cagnac O."/>
            <person name="Amato A."/>
        </authorList>
    </citation>
    <scope>NUCLEOTIDE SEQUENCE [LARGE SCALE GENOMIC DNA]</scope>
</reference>
<dbReference type="EMBL" id="BEYU01000006">
    <property type="protein sequence ID" value="GBG24521.1"/>
    <property type="molecule type" value="Genomic_DNA"/>
</dbReference>
<sequence>MEPRGEKSPARGARPSRGGPRVRSAPGRSKVRRVLRKWVDACDDENERALREGMRHVLERRCSRLPGTAASSKEYDCMKDYSSLDEDESDDERNGADQDDDEEEDDDEEGGLGGGNVKRDGQDGKKNRSDNDDHELLENHDDNESSHHSRRGDSELKENSEGGTERSPRNGLGFQGPRLSGHKIAQQMVGIIRSSLHRSMTRSRSSYRSEALSEEYESGSFPVPVPDPEPEVLASPAQREIDDDLRKILSDLDVHIDDEVLRDIEVTSCESLSEMCFSCPHLLGDKLGEEVLSKIWFTFLDFNGHVTIDFPEGIRSIPPLRYKGNVLARGALDSLCNVSVDGWLQAADVHFVENVRVEEDAKLARSPSLESVSRLFCGASLLVSFCRNLRYIDDDVIVRDDVSARDCIKLTKIPKGLHLRGSLDLKGCKSLESLPPGLSIGSKLILKESTSLRCLPADLKVESSIGLRQCVQLASLPDNFSCKLHLDLHYCVALKSLPDNLQVGGWANFSSSGIEALPANLQIGSNLRCDDTDIEFIPADLSLGGYLQARNCRRLCELPDGMHVEGNLELQNCTSLRKLPAQLTVDDTLNLRGCSALSELPEDLIVRRSINLEQCAAIRTLPRSLLEWSVSPQQVSLRPYATLGSRSLSSLDDPPHVFYLGGSGISPDEVARLRDFCTGIVRFEFSRRSSTDLGEYFDTLSQALSFWFEAAKIPPTDRFDPMRHLPESYERTLLSFLSKLRWSAEFRRSAFQEGLAKRVVSALGLLQEDAYSREEVLTRISDSVDACADKPIWALNQITLIAKLAHARGDREAIRALGRSVMRLEIVHEHVQRKIASIDIVDDVCVYLRFEVDLREDLDLPVAALDMLFPKFIEISSEEIDAARTEALSIGEAEFEIWLDAWPEWQRQLRHETAEKLTYADLPRNSRRFSMSWADVFGNTNLDDPVRVQRGGPVWSLADLLRHWVPTGLDLYNSPLTIAQVKHLSRCKSLPRGVAVHDLSSVPEQK</sequence>
<feature type="region of interest" description="Disordered" evidence="1">
    <location>
        <begin position="1"/>
        <end position="30"/>
    </location>
</feature>
<feature type="compositionally biased region" description="Low complexity" evidence="1">
    <location>
        <begin position="10"/>
        <end position="28"/>
    </location>
</feature>
<dbReference type="InParanoid" id="A0A2R5G8Y4"/>
<accession>A0A2R5G8Y4</accession>
<evidence type="ECO:0000256" key="1">
    <source>
        <dbReference type="SAM" id="MobiDB-lite"/>
    </source>
</evidence>
<dbReference type="OrthoDB" id="203703at2759"/>
<dbReference type="AlphaFoldDB" id="A0A2R5G8Y4"/>
<comment type="caution">
    <text evidence="3">The sequence shown here is derived from an EMBL/GenBank/DDBJ whole genome shotgun (WGS) entry which is preliminary data.</text>
</comment>
<feature type="compositionally biased region" description="Basic and acidic residues" evidence="1">
    <location>
        <begin position="52"/>
        <end position="62"/>
    </location>
</feature>
<dbReference type="SUPFAM" id="SSF52058">
    <property type="entry name" value="L domain-like"/>
    <property type="match status" value="1"/>
</dbReference>
<evidence type="ECO:0000313" key="4">
    <source>
        <dbReference type="Proteomes" id="UP000241890"/>
    </source>
</evidence>
<feature type="region of interest" description="Disordered" evidence="1">
    <location>
        <begin position="196"/>
        <end position="225"/>
    </location>
</feature>
<dbReference type="Gene3D" id="1.20.58.360">
    <property type="entry name" value="Shigella T3SS effector IpaH defines"/>
    <property type="match status" value="1"/>
</dbReference>
<dbReference type="Proteomes" id="UP000241890">
    <property type="component" value="Unassembled WGS sequence"/>
</dbReference>
<proteinExistence type="predicted"/>
<evidence type="ECO:0000313" key="3">
    <source>
        <dbReference type="EMBL" id="GBG24521.1"/>
    </source>
</evidence>
<feature type="compositionally biased region" description="Acidic residues" evidence="1">
    <location>
        <begin position="83"/>
        <end position="110"/>
    </location>
</feature>
<dbReference type="PROSITE" id="PS52053">
    <property type="entry name" value="NEL"/>
    <property type="match status" value="1"/>
</dbReference>
<protein>
    <submittedName>
        <fullName evidence="3">Disease resistance protein TAO1</fullName>
    </submittedName>
</protein>
<gene>
    <name evidence="3" type="ORF">FCC1311_007402</name>
</gene>
<dbReference type="InterPro" id="IPR029487">
    <property type="entry name" value="NEL_dom"/>
</dbReference>
<evidence type="ECO:0000259" key="2">
    <source>
        <dbReference type="PROSITE" id="PS52053"/>
    </source>
</evidence>
<dbReference type="PANTHER" id="PTHR36766">
    <property type="entry name" value="PLANT BROAD-SPECTRUM MILDEW RESISTANCE PROTEIN RPW8"/>
    <property type="match status" value="1"/>
</dbReference>
<dbReference type="Gene3D" id="3.80.10.10">
    <property type="entry name" value="Ribonuclease Inhibitor"/>
    <property type="match status" value="1"/>
</dbReference>
<feature type="region of interest" description="Disordered" evidence="1">
    <location>
        <begin position="52"/>
        <end position="179"/>
    </location>
</feature>
<feature type="domain" description="NEL" evidence="2">
    <location>
        <begin position="699"/>
        <end position="1006"/>
    </location>
</feature>
<dbReference type="PANTHER" id="PTHR36766:SF36">
    <property type="entry name" value="AAA+ ATPASE DOMAIN-CONTAINING PROTEIN"/>
    <property type="match status" value="1"/>
</dbReference>
<dbReference type="InterPro" id="IPR032675">
    <property type="entry name" value="LRR_dom_sf"/>
</dbReference>
<dbReference type="GO" id="GO:0016567">
    <property type="term" value="P:protein ubiquitination"/>
    <property type="evidence" value="ECO:0007669"/>
    <property type="project" value="InterPro"/>
</dbReference>
<feature type="compositionally biased region" description="Basic and acidic residues" evidence="1">
    <location>
        <begin position="117"/>
        <end position="168"/>
    </location>
</feature>